<evidence type="ECO:0000256" key="1">
    <source>
        <dbReference type="ARBA" id="ARBA00005500"/>
    </source>
</evidence>
<dbReference type="VEuPathDB" id="FungiDB:P175DRAFT_0440487"/>
<evidence type="ECO:0000256" key="2">
    <source>
        <dbReference type="ARBA" id="ARBA00022692"/>
    </source>
</evidence>
<proteinExistence type="inferred from homology"/>
<gene>
    <name evidence="8" type="ORF">AOCH_002731</name>
</gene>
<evidence type="ECO:0000256" key="3">
    <source>
        <dbReference type="ARBA" id="ARBA00022824"/>
    </source>
</evidence>
<evidence type="ECO:0000313" key="8">
    <source>
        <dbReference type="EMBL" id="KKK14601.1"/>
    </source>
</evidence>
<dbReference type="GO" id="GO:0005789">
    <property type="term" value="C:endoplasmic reticulum membrane"/>
    <property type="evidence" value="ECO:0007669"/>
    <property type="project" value="UniProtKB-SubCell"/>
</dbReference>
<dbReference type="InterPro" id="IPR010580">
    <property type="entry name" value="ER_stress-assoc"/>
</dbReference>
<keyword evidence="5 6" id="KW-0472">Membrane</keyword>
<dbReference type="OrthoDB" id="16679at2759"/>
<keyword evidence="2 6" id="KW-0812">Transmembrane</keyword>
<dbReference type="Pfam" id="PF06624">
    <property type="entry name" value="RAMP4"/>
    <property type="match status" value="1"/>
</dbReference>
<comment type="function">
    <text evidence="6">Interacts with target proteins during translocation into the lumen of the endoplasmic reticulum. Protects unfolded target proteins against degradation and facilitate correct glycosylation.</text>
</comment>
<feature type="non-terminal residue" evidence="8">
    <location>
        <position position="1"/>
    </location>
</feature>
<dbReference type="Proteomes" id="UP000034947">
    <property type="component" value="Unassembled WGS sequence"/>
</dbReference>
<keyword evidence="4 6" id="KW-1133">Transmembrane helix</keyword>
<feature type="compositionally biased region" description="Basic and acidic residues" evidence="7">
    <location>
        <begin position="8"/>
        <end position="20"/>
    </location>
</feature>
<evidence type="ECO:0000256" key="4">
    <source>
        <dbReference type="ARBA" id="ARBA00022989"/>
    </source>
</evidence>
<organism evidence="8 9">
    <name type="scientific">Aspergillus ochraceoroseus</name>
    <dbReference type="NCBI Taxonomy" id="138278"/>
    <lineage>
        <taxon>Eukaryota</taxon>
        <taxon>Fungi</taxon>
        <taxon>Dikarya</taxon>
        <taxon>Ascomycota</taxon>
        <taxon>Pezizomycotina</taxon>
        <taxon>Eurotiomycetes</taxon>
        <taxon>Eurotiomycetidae</taxon>
        <taxon>Eurotiales</taxon>
        <taxon>Aspergillaceae</taxon>
        <taxon>Aspergillus</taxon>
        <taxon>Aspergillus subgen. Nidulantes</taxon>
    </lineage>
</organism>
<sequence length="84" mass="9251">AQTPQQRRANEKFAKHESAKRGKSKTTVSKQSSKPSLPIGWVANAIDRIALLAFVVCGGLIFELLRIIPELWSATASLFNRLMG</sequence>
<dbReference type="AlphaFoldDB" id="A0A0F8UUV0"/>
<name>A0A0F8UUV0_9EURO</name>
<comment type="caution">
    <text evidence="8">The sequence shown here is derived from an EMBL/GenBank/DDBJ whole genome shotgun (WGS) entry which is preliminary data.</text>
</comment>
<evidence type="ECO:0000256" key="7">
    <source>
        <dbReference type="SAM" id="MobiDB-lite"/>
    </source>
</evidence>
<dbReference type="EMBL" id="JYKN01002949">
    <property type="protein sequence ID" value="KKK14601.1"/>
    <property type="molecule type" value="Genomic_DNA"/>
</dbReference>
<keyword evidence="3 6" id="KW-0256">Endoplasmic reticulum</keyword>
<feature type="region of interest" description="Disordered" evidence="7">
    <location>
        <begin position="1"/>
        <end position="35"/>
    </location>
</feature>
<comment type="similarity">
    <text evidence="1 6">Belongs to the RAMP4 family.</text>
</comment>
<feature type="transmembrane region" description="Helical" evidence="6">
    <location>
        <begin position="49"/>
        <end position="68"/>
    </location>
</feature>
<evidence type="ECO:0000256" key="5">
    <source>
        <dbReference type="ARBA" id="ARBA00023136"/>
    </source>
</evidence>
<accession>A0A0F8UUV0</accession>
<reference evidence="8 9" key="1">
    <citation type="submission" date="2015-02" db="EMBL/GenBank/DDBJ databases">
        <title>Draft Genome Sequences of Two Closely-Related Aflatoxigenic Aspergillus Species Obtained from the Cote d'Ivoire.</title>
        <authorList>
            <person name="Moore G.G."/>
            <person name="Beltz S.B."/>
            <person name="Mack B.M."/>
        </authorList>
    </citation>
    <scope>NUCLEOTIDE SEQUENCE [LARGE SCALE GENOMIC DNA]</scope>
    <source>
        <strain evidence="8 9">SRRC1432</strain>
    </source>
</reference>
<feature type="compositionally biased region" description="Low complexity" evidence="7">
    <location>
        <begin position="25"/>
        <end position="35"/>
    </location>
</feature>
<evidence type="ECO:0000313" key="9">
    <source>
        <dbReference type="Proteomes" id="UP000034947"/>
    </source>
</evidence>
<evidence type="ECO:0000256" key="6">
    <source>
        <dbReference type="RuleBase" id="RU364120"/>
    </source>
</evidence>
<keyword evidence="9" id="KW-1185">Reference proteome</keyword>
<comment type="subcellular location">
    <subcellularLocation>
        <location evidence="6">Membrane</location>
        <topology evidence="6">Single-pass membrane protein</topology>
    </subcellularLocation>
    <subcellularLocation>
        <location evidence="6">Endoplasmic reticulum membrane</location>
        <topology evidence="6">Single-pass membrane protein</topology>
    </subcellularLocation>
</comment>
<protein>
    <recommendedName>
        <fullName evidence="6">Stress-associated endoplasmic reticulum protein</fullName>
    </recommendedName>
</protein>